<feature type="compositionally biased region" description="Basic residues" evidence="5">
    <location>
        <begin position="432"/>
        <end position="441"/>
    </location>
</feature>
<keyword evidence="2 4" id="KW-0863">Zinc-finger</keyword>
<evidence type="ECO:0000259" key="6">
    <source>
        <dbReference type="PROSITE" id="PS50016"/>
    </source>
</evidence>
<dbReference type="AlphaFoldDB" id="A0AAV9V8Z3"/>
<feature type="compositionally biased region" description="Low complexity" evidence="5">
    <location>
        <begin position="272"/>
        <end position="283"/>
    </location>
</feature>
<name>A0AAV9V8Z3_9PEZI</name>
<dbReference type="SMART" id="SM00249">
    <property type="entry name" value="PHD"/>
    <property type="match status" value="2"/>
</dbReference>
<dbReference type="EMBL" id="JAVHNS010000004">
    <property type="protein sequence ID" value="KAK6358238.1"/>
    <property type="molecule type" value="Genomic_DNA"/>
</dbReference>
<dbReference type="InterPro" id="IPR052819">
    <property type="entry name" value="Chromatin_regulatory_protein"/>
</dbReference>
<comment type="caution">
    <text evidence="7">The sequence shown here is derived from an EMBL/GenBank/DDBJ whole genome shotgun (WGS) entry which is preliminary data.</text>
</comment>
<evidence type="ECO:0000256" key="1">
    <source>
        <dbReference type="ARBA" id="ARBA00022723"/>
    </source>
</evidence>
<dbReference type="PROSITE" id="PS50016">
    <property type="entry name" value="ZF_PHD_2"/>
    <property type="match status" value="1"/>
</dbReference>
<evidence type="ECO:0000256" key="4">
    <source>
        <dbReference type="PROSITE-ProRule" id="PRU00146"/>
    </source>
</evidence>
<dbReference type="InterPro" id="IPR011011">
    <property type="entry name" value="Znf_FYVE_PHD"/>
</dbReference>
<keyword evidence="3" id="KW-0862">Zinc</keyword>
<dbReference type="InterPro" id="IPR001965">
    <property type="entry name" value="Znf_PHD"/>
</dbReference>
<dbReference type="SUPFAM" id="SSF57903">
    <property type="entry name" value="FYVE/PHD zinc finger"/>
    <property type="match status" value="2"/>
</dbReference>
<feature type="region of interest" description="Disordered" evidence="5">
    <location>
        <begin position="429"/>
        <end position="494"/>
    </location>
</feature>
<dbReference type="CDD" id="cd15534">
    <property type="entry name" value="PHD2_PHF12_Rco1"/>
    <property type="match status" value="1"/>
</dbReference>
<feature type="compositionally biased region" description="Low complexity" evidence="5">
    <location>
        <begin position="1083"/>
        <end position="1094"/>
    </location>
</feature>
<feature type="region of interest" description="Disordered" evidence="5">
    <location>
        <begin position="1"/>
        <end position="176"/>
    </location>
</feature>
<evidence type="ECO:0000313" key="7">
    <source>
        <dbReference type="EMBL" id="KAK6358238.1"/>
    </source>
</evidence>
<dbReference type="Proteomes" id="UP001373714">
    <property type="component" value="Unassembled WGS sequence"/>
</dbReference>
<evidence type="ECO:0000256" key="2">
    <source>
        <dbReference type="ARBA" id="ARBA00022771"/>
    </source>
</evidence>
<reference evidence="7 8" key="1">
    <citation type="submission" date="2019-10" db="EMBL/GenBank/DDBJ databases">
        <authorList>
            <person name="Palmer J.M."/>
        </authorList>
    </citation>
    <scope>NUCLEOTIDE SEQUENCE [LARGE SCALE GENOMIC DNA]</scope>
    <source>
        <strain evidence="7 8">TWF730</strain>
    </source>
</reference>
<organism evidence="7 8">
    <name type="scientific">Orbilia blumenaviensis</name>
    <dbReference type="NCBI Taxonomy" id="1796055"/>
    <lineage>
        <taxon>Eukaryota</taxon>
        <taxon>Fungi</taxon>
        <taxon>Dikarya</taxon>
        <taxon>Ascomycota</taxon>
        <taxon>Pezizomycotina</taxon>
        <taxon>Orbiliomycetes</taxon>
        <taxon>Orbiliales</taxon>
        <taxon>Orbiliaceae</taxon>
        <taxon>Orbilia</taxon>
    </lineage>
</organism>
<sequence length="1173" mass="129588">MPKKSGNSSAAGGAGKRGKSKSRSQTPAAGAVPPGEGSITIFTPTEGPILSVGSRDNEEGRRRMEYPVSSDESGESFRRARTRPGKTAKQLLAEEKERREEEKERKKQEKREERRRREEEERKGKGKVAKEEKSVVSLRAPSKQSTLERHFIKVTPQEGDALEGTSKSTVALPGAEPGQNLKFKVKFKGPGASVAPKETVVLQTNPPSDPLEGHALGGSSPPLVPIDANGRSRRATRNAAPVYSGFPTAPAPLAPAPTEPAGPQRHQSPKLATRSTRSASPRRGGTKAEPAAGTTGRRTGARPKCLDEAGRFIDIEPPKQAVWYGNPKLGAQHNEYGMMPLGALPPKDRVDEVFNKPVPKEPEAWCDFHSGQQYYNFWGTAGNKDLQKHRNEQARAKRAAQKAGRLDADNDWIFPDSVGAQRVEFGAEGARGKGKQAKRLRVTTSRGHDLMDASSPDLVPEPQLRSTEELVSPASDNVPETPQESPAMQIDEPEVQNTRNASELPGAADDRSSSIALDASELGGPLKKPVQKPEFSTIIRQAKLAAEKEGNTQVLDLLNSVEFAGSTEAAELLTRVLHGQGSGRLSPATVPGTKRTALQREEDEFLVSGEVAHYHENKRRMLKPFVPPLRLNRPDERDNLVSESMNEMVDESRTRLDKLDAQYVPQEYCCFRGEVDEPLLHPDLSDRAFERDDADNAMEWERTASQIQRFMDFKTDKKSGHSVDEVYRRRNAKERTQEVTGPEDDVMADAPPVQAPLMDDEESPCTVCHGTGAPLVICDGEGCREEQHYSCADPPLTQELVEELPEWFCRTCTNKRKGLGRRQNPGHKGSMGALFETVDHFNQRSFILPKDIRDNFTGVKTGKLGTYREVTDHFVLTKTKDKELRAYDHIRRLDGLPFEQQLLGSDGKIAVCYRCRESRIRKDRGKLVGCDYCPCYWHQDCLPTPLVEPPAIKQRTSDKPEKGDDVVLVKWKCPLHIPETVYPTRQPRGPAEGADRQWPPKHRLAPAAPAVRDIPTGNFHPTKISGKELLLPEMGIKLSLFPNVQRAEQQKMLNESVFTGQDVQAIEILRSLKDNLRRSNDEPSQASSMAAASPIPAPLPRASPATTPLAPINNLAEFIWNNVPVHFRLGGVEAAILNGDIGQDASEQIRLITAIQRSMEAKLERLHASGSFQ</sequence>
<dbReference type="InterPro" id="IPR013083">
    <property type="entry name" value="Znf_RING/FYVE/PHD"/>
</dbReference>
<feature type="compositionally biased region" description="Basic and acidic residues" evidence="5">
    <location>
        <begin position="55"/>
        <end position="65"/>
    </location>
</feature>
<dbReference type="Gene3D" id="3.30.40.10">
    <property type="entry name" value="Zinc/RING finger domain, C3HC4 (zinc finger)"/>
    <property type="match status" value="2"/>
</dbReference>
<keyword evidence="8" id="KW-1185">Reference proteome</keyword>
<feature type="compositionally biased region" description="Basic and acidic residues" evidence="5">
    <location>
        <begin position="92"/>
        <end position="134"/>
    </location>
</feature>
<dbReference type="InterPro" id="IPR019786">
    <property type="entry name" value="Zinc_finger_PHD-type_CS"/>
</dbReference>
<feature type="region of interest" description="Disordered" evidence="5">
    <location>
        <begin position="1077"/>
        <end position="1103"/>
    </location>
</feature>
<dbReference type="GO" id="GO:0032221">
    <property type="term" value="C:Rpd3S complex"/>
    <property type="evidence" value="ECO:0007669"/>
    <property type="project" value="TreeGrafter"/>
</dbReference>
<feature type="compositionally biased region" description="Pro residues" evidence="5">
    <location>
        <begin position="249"/>
        <end position="260"/>
    </location>
</feature>
<evidence type="ECO:0000313" key="8">
    <source>
        <dbReference type="Proteomes" id="UP001373714"/>
    </source>
</evidence>
<dbReference type="PROSITE" id="PS01359">
    <property type="entry name" value="ZF_PHD_1"/>
    <property type="match status" value="1"/>
</dbReference>
<keyword evidence="1" id="KW-0479">Metal-binding</keyword>
<dbReference type="GO" id="GO:0008270">
    <property type="term" value="F:zinc ion binding"/>
    <property type="evidence" value="ECO:0007669"/>
    <property type="project" value="UniProtKB-KW"/>
</dbReference>
<dbReference type="Pfam" id="PF00628">
    <property type="entry name" value="PHD"/>
    <property type="match status" value="1"/>
</dbReference>
<feature type="region of interest" description="Disordered" evidence="5">
    <location>
        <begin position="982"/>
        <end position="1001"/>
    </location>
</feature>
<dbReference type="InterPro" id="IPR019787">
    <property type="entry name" value="Znf_PHD-finger"/>
</dbReference>
<feature type="domain" description="PHD-type" evidence="6">
    <location>
        <begin position="762"/>
        <end position="815"/>
    </location>
</feature>
<accession>A0AAV9V8Z3</accession>
<feature type="compositionally biased region" description="Low complexity" evidence="5">
    <location>
        <begin position="1"/>
        <end position="11"/>
    </location>
</feature>
<evidence type="ECO:0000256" key="5">
    <source>
        <dbReference type="SAM" id="MobiDB-lite"/>
    </source>
</evidence>
<dbReference type="PANTHER" id="PTHR47636">
    <property type="entry name" value="TRANSCRIPTIONAL REGULATORY PROTEIN RCO1"/>
    <property type="match status" value="1"/>
</dbReference>
<feature type="region of interest" description="Disordered" evidence="5">
    <location>
        <begin position="202"/>
        <end position="304"/>
    </location>
</feature>
<protein>
    <recommendedName>
        <fullName evidence="6">PHD-type domain-containing protein</fullName>
    </recommendedName>
</protein>
<dbReference type="GO" id="GO:0006357">
    <property type="term" value="P:regulation of transcription by RNA polymerase II"/>
    <property type="evidence" value="ECO:0007669"/>
    <property type="project" value="TreeGrafter"/>
</dbReference>
<evidence type="ECO:0000256" key="3">
    <source>
        <dbReference type="ARBA" id="ARBA00022833"/>
    </source>
</evidence>
<feature type="compositionally biased region" description="Polar residues" evidence="5">
    <location>
        <begin position="474"/>
        <end position="486"/>
    </location>
</feature>
<gene>
    <name evidence="7" type="ORF">TWF730_007588</name>
</gene>
<dbReference type="PANTHER" id="PTHR47636:SF1">
    <property type="entry name" value="TRANSCRIPTIONAL REGULATORY PROTEIN RCO1"/>
    <property type="match status" value="1"/>
</dbReference>
<proteinExistence type="predicted"/>